<dbReference type="AlphaFoldDB" id="A0A2W7NC13"/>
<protein>
    <submittedName>
        <fullName evidence="1">Uncharacterized protein</fullName>
    </submittedName>
</protein>
<accession>A0A2W7NC13</accession>
<reference evidence="1 2" key="1">
    <citation type="submission" date="2018-06" db="EMBL/GenBank/DDBJ databases">
        <title>Genomic Encyclopedia of Archaeal and Bacterial Type Strains, Phase II (KMG-II): from individual species to whole genera.</title>
        <authorList>
            <person name="Goeker M."/>
        </authorList>
    </citation>
    <scope>NUCLEOTIDE SEQUENCE [LARGE SCALE GENOMIC DNA]</scope>
    <source>
        <strain evidence="1 2">DSM 6779</strain>
    </source>
</reference>
<gene>
    <name evidence="1" type="ORF">LX69_01314</name>
</gene>
<organism evidence="1 2">
    <name type="scientific">Breznakibacter xylanolyticus</name>
    <dbReference type="NCBI Taxonomy" id="990"/>
    <lineage>
        <taxon>Bacteria</taxon>
        <taxon>Pseudomonadati</taxon>
        <taxon>Bacteroidota</taxon>
        <taxon>Bacteroidia</taxon>
        <taxon>Marinilabiliales</taxon>
        <taxon>Marinilabiliaceae</taxon>
        <taxon>Breznakibacter</taxon>
    </lineage>
</organism>
<sequence length="45" mass="5230">MEIAELRKELHAYINLADEDFLNRVYALSQEYSFTQSTIGYNTNG</sequence>
<comment type="caution">
    <text evidence="1">The sequence shown here is derived from an EMBL/GenBank/DDBJ whole genome shotgun (WGS) entry which is preliminary data.</text>
</comment>
<name>A0A2W7NC13_9BACT</name>
<evidence type="ECO:0000313" key="1">
    <source>
        <dbReference type="EMBL" id="PZX17901.1"/>
    </source>
</evidence>
<proteinExistence type="predicted"/>
<dbReference type="RefSeq" id="WP_170124270.1">
    <property type="nucleotide sequence ID" value="NZ_QKZK01000008.1"/>
</dbReference>
<keyword evidence="2" id="KW-1185">Reference proteome</keyword>
<evidence type="ECO:0000313" key="2">
    <source>
        <dbReference type="Proteomes" id="UP000249239"/>
    </source>
</evidence>
<dbReference type="Proteomes" id="UP000249239">
    <property type="component" value="Unassembled WGS sequence"/>
</dbReference>
<dbReference type="EMBL" id="QKZK01000008">
    <property type="protein sequence ID" value="PZX17901.1"/>
    <property type="molecule type" value="Genomic_DNA"/>
</dbReference>